<evidence type="ECO:0000313" key="3">
    <source>
        <dbReference type="EMBL" id="MPC60256.1"/>
    </source>
</evidence>
<keyword evidence="4" id="KW-1185">Reference proteome</keyword>
<reference evidence="3 4" key="1">
    <citation type="submission" date="2019-05" db="EMBL/GenBank/DDBJ databases">
        <title>Another draft genome of Portunus trituberculatus and its Hox gene families provides insights of decapod evolution.</title>
        <authorList>
            <person name="Jeong J.-H."/>
            <person name="Song I."/>
            <person name="Kim S."/>
            <person name="Choi T."/>
            <person name="Kim D."/>
            <person name="Ryu S."/>
            <person name="Kim W."/>
        </authorList>
    </citation>
    <scope>NUCLEOTIDE SEQUENCE [LARGE SCALE GENOMIC DNA]</scope>
    <source>
        <tissue evidence="3">Muscle</tissue>
    </source>
</reference>
<gene>
    <name evidence="3" type="ORF">E2C01_054295</name>
</gene>
<evidence type="ECO:0000313" key="4">
    <source>
        <dbReference type="Proteomes" id="UP000324222"/>
    </source>
</evidence>
<keyword evidence="2" id="KW-0233">DNA recombination</keyword>
<evidence type="ECO:0008006" key="5">
    <source>
        <dbReference type="Google" id="ProtNLM"/>
    </source>
</evidence>
<sequence>MLSALRPSSTRQYESCWRAFQAFLRERGAPSVTAAVVFSFLSSLVHERGRQPPTVAVHLVALSDPLWYGFNIRLDPRAVVLLKRGLFYQRPPLRAPRPTWSLQKVLDILRGGAFFSSPLSLVPALKKALFLTALASGLRASQLRALTRFPQWTVFVEDRSHVSLAPSPRFLTKNEREDHRLQLVVIPAWMDHGEHHSLCPVAALKYFIKASSDQPPHCLFVSERGSPLSTRRISALLHELIEEADPGRAPKAHDIRGAAYSLAFLRTFSLAGVTEGGQWSSSTSFVTRYLSHSWRDIPCVALGVLPGNQSSP</sequence>
<proteinExistence type="predicted"/>
<evidence type="ECO:0000256" key="2">
    <source>
        <dbReference type="ARBA" id="ARBA00023172"/>
    </source>
</evidence>
<dbReference type="Gene3D" id="1.10.443.10">
    <property type="entry name" value="Intergrase catalytic core"/>
    <property type="match status" value="1"/>
</dbReference>
<dbReference type="GO" id="GO:0006310">
    <property type="term" value="P:DNA recombination"/>
    <property type="evidence" value="ECO:0007669"/>
    <property type="project" value="UniProtKB-KW"/>
</dbReference>
<dbReference type="OrthoDB" id="423559at2759"/>
<protein>
    <recommendedName>
        <fullName evidence="5">Tyr recombinase domain-containing protein</fullName>
    </recommendedName>
</protein>
<evidence type="ECO:0000256" key="1">
    <source>
        <dbReference type="ARBA" id="ARBA00023125"/>
    </source>
</evidence>
<keyword evidence="1" id="KW-0238">DNA-binding</keyword>
<comment type="caution">
    <text evidence="3">The sequence shown here is derived from an EMBL/GenBank/DDBJ whole genome shotgun (WGS) entry which is preliminary data.</text>
</comment>
<dbReference type="SUPFAM" id="SSF56349">
    <property type="entry name" value="DNA breaking-rejoining enzymes"/>
    <property type="match status" value="1"/>
</dbReference>
<dbReference type="InterPro" id="IPR013762">
    <property type="entry name" value="Integrase-like_cat_sf"/>
</dbReference>
<dbReference type="Proteomes" id="UP000324222">
    <property type="component" value="Unassembled WGS sequence"/>
</dbReference>
<dbReference type="Gene3D" id="1.10.150.130">
    <property type="match status" value="1"/>
</dbReference>
<dbReference type="GO" id="GO:0015074">
    <property type="term" value="P:DNA integration"/>
    <property type="evidence" value="ECO:0007669"/>
    <property type="project" value="InterPro"/>
</dbReference>
<dbReference type="PANTHER" id="PTHR35617:SF3">
    <property type="entry name" value="CORE-BINDING (CB) DOMAIN-CONTAINING PROTEIN"/>
    <property type="match status" value="1"/>
</dbReference>
<dbReference type="EMBL" id="VSRR010017332">
    <property type="protein sequence ID" value="MPC60256.1"/>
    <property type="molecule type" value="Genomic_DNA"/>
</dbReference>
<organism evidence="3 4">
    <name type="scientific">Portunus trituberculatus</name>
    <name type="common">Swimming crab</name>
    <name type="synonym">Neptunus trituberculatus</name>
    <dbReference type="NCBI Taxonomy" id="210409"/>
    <lineage>
        <taxon>Eukaryota</taxon>
        <taxon>Metazoa</taxon>
        <taxon>Ecdysozoa</taxon>
        <taxon>Arthropoda</taxon>
        <taxon>Crustacea</taxon>
        <taxon>Multicrustacea</taxon>
        <taxon>Malacostraca</taxon>
        <taxon>Eumalacostraca</taxon>
        <taxon>Eucarida</taxon>
        <taxon>Decapoda</taxon>
        <taxon>Pleocyemata</taxon>
        <taxon>Brachyura</taxon>
        <taxon>Eubrachyura</taxon>
        <taxon>Portunoidea</taxon>
        <taxon>Portunidae</taxon>
        <taxon>Portuninae</taxon>
        <taxon>Portunus</taxon>
    </lineage>
</organism>
<dbReference type="AlphaFoldDB" id="A0A5B7GRL0"/>
<dbReference type="InterPro" id="IPR011010">
    <property type="entry name" value="DNA_brk_join_enz"/>
</dbReference>
<accession>A0A5B7GRL0</accession>
<name>A0A5B7GRL0_PORTR</name>
<dbReference type="PANTHER" id="PTHR35617">
    <property type="entry name" value="PHAGE_INTEGRASE DOMAIN-CONTAINING PROTEIN"/>
    <property type="match status" value="1"/>
</dbReference>
<dbReference type="GO" id="GO:0003677">
    <property type="term" value="F:DNA binding"/>
    <property type="evidence" value="ECO:0007669"/>
    <property type="project" value="UniProtKB-KW"/>
</dbReference>
<dbReference type="InterPro" id="IPR010998">
    <property type="entry name" value="Integrase_recombinase_N"/>
</dbReference>